<accession>A0A0A9FFB6</accession>
<sequence>MLMSATEVRESNEVCNDQQGARTGQDPELHLHGARRRGATNATASARPSESSTGCNAISSKRLGGAIGIGVQTRRDLDGAVVRGNSPKWKCETTCKIIKCFVWEFSVPKVIAFSI</sequence>
<reference evidence="2" key="2">
    <citation type="journal article" date="2015" name="Data Brief">
        <title>Shoot transcriptome of the giant reed, Arundo donax.</title>
        <authorList>
            <person name="Barrero R.A."/>
            <person name="Guerrero F.D."/>
            <person name="Moolhuijzen P."/>
            <person name="Goolsby J.A."/>
            <person name="Tidwell J."/>
            <person name="Bellgard S.E."/>
            <person name="Bellgard M.I."/>
        </authorList>
    </citation>
    <scope>NUCLEOTIDE SEQUENCE</scope>
    <source>
        <tissue evidence="2">Shoot tissue taken approximately 20 cm above the soil surface</tissue>
    </source>
</reference>
<evidence type="ECO:0000256" key="1">
    <source>
        <dbReference type="SAM" id="MobiDB-lite"/>
    </source>
</evidence>
<organism evidence="2">
    <name type="scientific">Arundo donax</name>
    <name type="common">Giant reed</name>
    <name type="synonym">Donax arundinaceus</name>
    <dbReference type="NCBI Taxonomy" id="35708"/>
    <lineage>
        <taxon>Eukaryota</taxon>
        <taxon>Viridiplantae</taxon>
        <taxon>Streptophyta</taxon>
        <taxon>Embryophyta</taxon>
        <taxon>Tracheophyta</taxon>
        <taxon>Spermatophyta</taxon>
        <taxon>Magnoliopsida</taxon>
        <taxon>Liliopsida</taxon>
        <taxon>Poales</taxon>
        <taxon>Poaceae</taxon>
        <taxon>PACMAD clade</taxon>
        <taxon>Arundinoideae</taxon>
        <taxon>Arundineae</taxon>
        <taxon>Arundo</taxon>
    </lineage>
</organism>
<feature type="compositionally biased region" description="Polar residues" evidence="1">
    <location>
        <begin position="13"/>
        <end position="22"/>
    </location>
</feature>
<dbReference type="EMBL" id="GBRH01190943">
    <property type="protein sequence ID" value="JAE06953.1"/>
    <property type="molecule type" value="Transcribed_RNA"/>
</dbReference>
<evidence type="ECO:0000313" key="2">
    <source>
        <dbReference type="EMBL" id="JAE06953.1"/>
    </source>
</evidence>
<feature type="compositionally biased region" description="Polar residues" evidence="1">
    <location>
        <begin position="48"/>
        <end position="59"/>
    </location>
</feature>
<protein>
    <submittedName>
        <fullName evidence="2">Uncharacterized protein</fullName>
    </submittedName>
</protein>
<reference evidence="2" key="1">
    <citation type="submission" date="2014-09" db="EMBL/GenBank/DDBJ databases">
        <authorList>
            <person name="Magalhaes I.L.F."/>
            <person name="Oliveira U."/>
            <person name="Santos F.R."/>
            <person name="Vidigal T.H.D.A."/>
            <person name="Brescovit A.D."/>
            <person name="Santos A.J."/>
        </authorList>
    </citation>
    <scope>NUCLEOTIDE SEQUENCE</scope>
    <source>
        <tissue evidence="2">Shoot tissue taken approximately 20 cm above the soil surface</tissue>
    </source>
</reference>
<proteinExistence type="predicted"/>
<feature type="region of interest" description="Disordered" evidence="1">
    <location>
        <begin position="1"/>
        <end position="60"/>
    </location>
</feature>
<dbReference type="AlphaFoldDB" id="A0A0A9FFB6"/>
<name>A0A0A9FFB6_ARUDO</name>